<dbReference type="Pfam" id="PF02325">
    <property type="entry name" value="CCB3_YggT"/>
    <property type="match status" value="1"/>
</dbReference>
<gene>
    <name evidence="3" type="ORF">EDD79_104018</name>
</gene>
<dbReference type="Proteomes" id="UP000295504">
    <property type="component" value="Unassembled WGS sequence"/>
</dbReference>
<reference evidence="3 4" key="1">
    <citation type="submission" date="2019-03" db="EMBL/GenBank/DDBJ databases">
        <title>Genomic Encyclopedia of Type Strains, Phase IV (KMG-IV): sequencing the most valuable type-strain genomes for metagenomic binning, comparative biology and taxonomic classification.</title>
        <authorList>
            <person name="Goeker M."/>
        </authorList>
    </citation>
    <scope>NUCLEOTIDE SEQUENCE [LARGE SCALE GENOMIC DNA]</scope>
    <source>
        <strain evidence="3 4">DSM 100013</strain>
    </source>
</reference>
<sequence length="90" mass="10660">MFNSSTVIQALIHLSRIIEFLVLIRVLFSWIRPNPRSAIVQFVYNMTEPILEPIRRLIYGLGYNGMIDFSPIIAMFLVRFIFNRLIFLLR</sequence>
<dbReference type="OrthoDB" id="283553at2"/>
<dbReference type="RefSeq" id="WP_132849345.1">
    <property type="nucleotide sequence ID" value="NZ_CP058648.1"/>
</dbReference>
<evidence type="ECO:0000256" key="2">
    <source>
        <dbReference type="SAM" id="Phobius"/>
    </source>
</evidence>
<protein>
    <submittedName>
        <fullName evidence="3">YggT family protein</fullName>
    </submittedName>
</protein>
<comment type="caution">
    <text evidence="3">The sequence shown here is derived from an EMBL/GenBank/DDBJ whole genome shotgun (WGS) entry which is preliminary data.</text>
</comment>
<dbReference type="AlphaFoldDB" id="A0A4R2T9Q2"/>
<keyword evidence="2" id="KW-1133">Transmembrane helix</keyword>
<keyword evidence="2" id="KW-0812">Transmembrane</keyword>
<evidence type="ECO:0000313" key="3">
    <source>
        <dbReference type="EMBL" id="TCP98436.1"/>
    </source>
</evidence>
<dbReference type="InterPro" id="IPR003425">
    <property type="entry name" value="CCB3/YggT"/>
</dbReference>
<evidence type="ECO:0000313" key="4">
    <source>
        <dbReference type="Proteomes" id="UP000295504"/>
    </source>
</evidence>
<dbReference type="EMBL" id="SLYC01000040">
    <property type="protein sequence ID" value="TCP98436.1"/>
    <property type="molecule type" value="Genomic_DNA"/>
</dbReference>
<proteinExistence type="inferred from homology"/>
<comment type="similarity">
    <text evidence="1">Belongs to the YggT family.</text>
</comment>
<dbReference type="PANTHER" id="PTHR33219:SF14">
    <property type="entry name" value="PROTEIN COFACTOR ASSEMBLY OF COMPLEX C SUBUNIT B CCB3, CHLOROPLASTIC-RELATED"/>
    <property type="match status" value="1"/>
</dbReference>
<name>A0A4R2T9Q2_9FIRM</name>
<keyword evidence="2" id="KW-0472">Membrane</keyword>
<dbReference type="GO" id="GO:0016020">
    <property type="term" value="C:membrane"/>
    <property type="evidence" value="ECO:0007669"/>
    <property type="project" value="InterPro"/>
</dbReference>
<organism evidence="3 4">
    <name type="scientific">Serpentinicella alkaliphila</name>
    <dbReference type="NCBI Taxonomy" id="1734049"/>
    <lineage>
        <taxon>Bacteria</taxon>
        <taxon>Bacillati</taxon>
        <taxon>Bacillota</taxon>
        <taxon>Clostridia</taxon>
        <taxon>Peptostreptococcales</taxon>
        <taxon>Natronincolaceae</taxon>
        <taxon>Serpentinicella</taxon>
    </lineage>
</organism>
<feature type="transmembrane region" description="Helical" evidence="2">
    <location>
        <begin position="61"/>
        <end position="82"/>
    </location>
</feature>
<dbReference type="PANTHER" id="PTHR33219">
    <property type="entry name" value="YLMG HOMOLOG PROTEIN 2, CHLOROPLASTIC"/>
    <property type="match status" value="1"/>
</dbReference>
<accession>A0A4R2T9Q2</accession>
<keyword evidence="4" id="KW-1185">Reference proteome</keyword>
<evidence type="ECO:0000256" key="1">
    <source>
        <dbReference type="ARBA" id="ARBA00010894"/>
    </source>
</evidence>